<dbReference type="Proteomes" id="UP000002939">
    <property type="component" value="Unassembled WGS sequence"/>
</dbReference>
<protein>
    <submittedName>
        <fullName evidence="1">Uncharacterized protein</fullName>
    </submittedName>
</protein>
<reference evidence="1" key="1">
    <citation type="submission" date="2009-09" db="EMBL/GenBank/DDBJ databases">
        <authorList>
            <consortium name="The Broad Institute Genome Sequencing Platform"/>
            <person name="Ward D."/>
            <person name="Feldgarden M."/>
            <person name="Earl A."/>
            <person name="Young S.K."/>
            <person name="Zeng Q."/>
            <person name="Koehrsen M."/>
            <person name="Alvarado L."/>
            <person name="Berlin A."/>
            <person name="Bochicchio J."/>
            <person name="Borenstein D."/>
            <person name="Chapman S.B."/>
            <person name="Chen Z."/>
            <person name="Engels R."/>
            <person name="Freedman E."/>
            <person name="Gellesch M."/>
            <person name="Goldberg J."/>
            <person name="Griggs A."/>
            <person name="Gujja S."/>
            <person name="Heilman E."/>
            <person name="Heiman D."/>
            <person name="Hepburn T."/>
            <person name="Howarth C."/>
            <person name="Jen D."/>
            <person name="Larson L."/>
            <person name="Lewis B."/>
            <person name="Mehta T."/>
            <person name="Park D."/>
            <person name="Pearson M."/>
            <person name="Roberts A."/>
            <person name="Saif S."/>
            <person name="Shea T."/>
            <person name="Shenoy N."/>
            <person name="Sisk P."/>
            <person name="Stolte C."/>
            <person name="Sykes S."/>
            <person name="Thomson T."/>
            <person name="Walk T."/>
            <person name="White J."/>
            <person name="Yandava C."/>
            <person name="Sibley C.D."/>
            <person name="Field T.R."/>
            <person name="Grinwis M."/>
            <person name="Eshaghurshan C.S."/>
            <person name="Surette M.G."/>
            <person name="Haas B."/>
            <person name="Nusbaum C."/>
            <person name="Birren B."/>
        </authorList>
    </citation>
    <scope>NUCLEOTIDE SEQUENCE [LARGE SCALE GENOMIC DNA]</scope>
    <source>
        <strain evidence="1">ATCC 700633</strain>
    </source>
</reference>
<organism evidence="1 2">
    <name type="scientific">Granulicatella elegans ATCC 700633</name>
    <dbReference type="NCBI Taxonomy" id="626369"/>
    <lineage>
        <taxon>Bacteria</taxon>
        <taxon>Bacillati</taxon>
        <taxon>Bacillota</taxon>
        <taxon>Bacilli</taxon>
        <taxon>Lactobacillales</taxon>
        <taxon>Carnobacteriaceae</taxon>
        <taxon>Granulicatella</taxon>
    </lineage>
</organism>
<evidence type="ECO:0000313" key="2">
    <source>
        <dbReference type="Proteomes" id="UP000002939"/>
    </source>
</evidence>
<dbReference type="AlphaFoldDB" id="D0BL14"/>
<dbReference type="EMBL" id="ACRF02000013">
    <property type="protein sequence ID" value="EEW93767.1"/>
    <property type="molecule type" value="Genomic_DNA"/>
</dbReference>
<keyword evidence="2" id="KW-1185">Reference proteome</keyword>
<proteinExistence type="predicted"/>
<comment type="caution">
    <text evidence="1">The sequence shown here is derived from an EMBL/GenBank/DDBJ whole genome shotgun (WGS) entry which is preliminary data.</text>
</comment>
<dbReference type="HOGENOM" id="CLU_194461_0_0_9"/>
<gene>
    <name evidence="1" type="ORF">HMPREF0446_00649</name>
</gene>
<sequence length="54" mass="6511">MQKDYKTFVTALISIEKDINNQEVLDMIYQKYMNTDEMHLLNDKFDEMIEAVHI</sequence>
<reference evidence="1" key="2">
    <citation type="submission" date="2011-10" db="EMBL/GenBank/DDBJ databases">
        <title>The Genome Sequence of Granulicatella elegans ATCC 700633.</title>
        <authorList>
            <consortium name="The Broad Institute Genome Sequencing Platform"/>
            <consortium name="The Broad Institute Genome Sequencing Center for Infectious Disease"/>
            <person name="Earl A."/>
            <person name="Ward D."/>
            <person name="Feldgarden M."/>
            <person name="Gevers D."/>
            <person name="Sibley C.D."/>
            <person name="Field T.R."/>
            <person name="Grinwis M."/>
            <person name="Eshaghurshan C.S."/>
            <person name="Surette M.G."/>
            <person name="Young S.K."/>
            <person name="Zeng Q."/>
            <person name="Gargeya S."/>
            <person name="Fitzgerald M."/>
            <person name="Haas B."/>
            <person name="Abouelleil A."/>
            <person name="Alvarado L."/>
            <person name="Arachchi H.M."/>
            <person name="Berlin A."/>
            <person name="Brown A."/>
            <person name="Chapman S.B."/>
            <person name="Chen Z."/>
            <person name="Dunbar C."/>
            <person name="Freedman E."/>
            <person name="Gearin G."/>
            <person name="Goldberg J."/>
            <person name="Griggs A."/>
            <person name="Gujja S."/>
            <person name="Heiman D."/>
            <person name="Howarth C."/>
            <person name="Larson L."/>
            <person name="Lui A."/>
            <person name="MacDonald P.J.P."/>
            <person name="Montmayeur A."/>
            <person name="Murphy C."/>
            <person name="Neiman D."/>
            <person name="Pearson M."/>
            <person name="Priest M."/>
            <person name="Roberts A."/>
            <person name="Saif S."/>
            <person name="Shea T."/>
            <person name="Shenoy N."/>
            <person name="Sisk P."/>
            <person name="Stolte C."/>
            <person name="Sykes S."/>
            <person name="Wortman J."/>
            <person name="Nusbaum C."/>
            <person name="Birren B."/>
        </authorList>
    </citation>
    <scope>NUCLEOTIDE SEQUENCE [LARGE SCALE GENOMIC DNA]</scope>
    <source>
        <strain evidence="1">ATCC 700633</strain>
    </source>
</reference>
<accession>D0BL14</accession>
<dbReference type="RefSeq" id="WP_006702923.1">
    <property type="nucleotide sequence ID" value="NZ_KI391971.1"/>
</dbReference>
<name>D0BL14_9LACT</name>
<evidence type="ECO:0000313" key="1">
    <source>
        <dbReference type="EMBL" id="EEW93767.1"/>
    </source>
</evidence>
<dbReference type="STRING" id="626369.HMPREF0446_00649"/>